<reference evidence="3" key="1">
    <citation type="journal article" date="2019" name="Int. J. Syst. Evol. Microbiol.">
        <title>The Global Catalogue of Microorganisms (GCM) 10K type strain sequencing project: providing services to taxonomists for standard genome sequencing and annotation.</title>
        <authorList>
            <consortium name="The Broad Institute Genomics Platform"/>
            <consortium name="The Broad Institute Genome Sequencing Center for Infectious Disease"/>
            <person name="Wu L."/>
            <person name="Ma J."/>
        </authorList>
    </citation>
    <scope>NUCLEOTIDE SEQUENCE [LARGE SCALE GENOMIC DNA]</scope>
    <source>
        <strain evidence="3">JCM 17924</strain>
    </source>
</reference>
<sequence length="248" mass="27148">MTSAFIPNAFPMKLHLTFRYVVAFLLLNLLVSELHELAHLAIGGLVCGCYGPRDFNAWHSCTACANPEMINLSAAAGPLWSYAMMWVGVLGLRSGNATRQALGFSVLFAALPFARIITVLMGGGDELVIVRRLVPDGASVQLYKWLMTGLVLVLAGTPLVLAYRRVRNARPGLWIAGFAVGPLLFQALYLFQLMNGLLHRGVLADSWLLGTHVLIWLHTAVVATLLLYFRRFLLHLTAPAKEPVLVTA</sequence>
<protein>
    <recommendedName>
        <fullName evidence="4">M50 family peptidase</fullName>
    </recommendedName>
</protein>
<keyword evidence="3" id="KW-1185">Reference proteome</keyword>
<dbReference type="Proteomes" id="UP001500454">
    <property type="component" value="Unassembled WGS sequence"/>
</dbReference>
<feature type="transmembrane region" description="Helical" evidence="1">
    <location>
        <begin position="173"/>
        <end position="194"/>
    </location>
</feature>
<dbReference type="RefSeq" id="WP_345227271.1">
    <property type="nucleotide sequence ID" value="NZ_BAABHA010000015.1"/>
</dbReference>
<dbReference type="EMBL" id="BAABHA010000015">
    <property type="protein sequence ID" value="GAA4391594.1"/>
    <property type="molecule type" value="Genomic_DNA"/>
</dbReference>
<keyword evidence="1" id="KW-0812">Transmembrane</keyword>
<feature type="transmembrane region" description="Helical" evidence="1">
    <location>
        <begin position="101"/>
        <end position="122"/>
    </location>
</feature>
<evidence type="ECO:0000256" key="1">
    <source>
        <dbReference type="SAM" id="Phobius"/>
    </source>
</evidence>
<accession>A0ABP8JJI4</accession>
<feature type="transmembrane region" description="Helical" evidence="1">
    <location>
        <begin position="12"/>
        <end position="31"/>
    </location>
</feature>
<keyword evidence="1" id="KW-0472">Membrane</keyword>
<evidence type="ECO:0000313" key="3">
    <source>
        <dbReference type="Proteomes" id="UP001500454"/>
    </source>
</evidence>
<gene>
    <name evidence="2" type="ORF">GCM10023186_41040</name>
</gene>
<evidence type="ECO:0000313" key="2">
    <source>
        <dbReference type="EMBL" id="GAA4391594.1"/>
    </source>
</evidence>
<organism evidence="2 3">
    <name type="scientific">Hymenobacter koreensis</name>
    <dbReference type="NCBI Taxonomy" id="1084523"/>
    <lineage>
        <taxon>Bacteria</taxon>
        <taxon>Pseudomonadati</taxon>
        <taxon>Bacteroidota</taxon>
        <taxon>Cytophagia</taxon>
        <taxon>Cytophagales</taxon>
        <taxon>Hymenobacteraceae</taxon>
        <taxon>Hymenobacter</taxon>
    </lineage>
</organism>
<keyword evidence="1" id="KW-1133">Transmembrane helix</keyword>
<evidence type="ECO:0008006" key="4">
    <source>
        <dbReference type="Google" id="ProtNLM"/>
    </source>
</evidence>
<feature type="transmembrane region" description="Helical" evidence="1">
    <location>
        <begin position="142"/>
        <end position="161"/>
    </location>
</feature>
<feature type="transmembrane region" description="Helical" evidence="1">
    <location>
        <begin position="69"/>
        <end position="89"/>
    </location>
</feature>
<proteinExistence type="predicted"/>
<feature type="transmembrane region" description="Helical" evidence="1">
    <location>
        <begin position="206"/>
        <end position="229"/>
    </location>
</feature>
<name>A0ABP8JJI4_9BACT</name>
<comment type="caution">
    <text evidence="2">The sequence shown here is derived from an EMBL/GenBank/DDBJ whole genome shotgun (WGS) entry which is preliminary data.</text>
</comment>